<dbReference type="EC" id="5.4.99.2" evidence="9"/>
<comment type="catalytic activity">
    <reaction evidence="1">
        <text>(R)-methylmalonyl-CoA = succinyl-CoA</text>
        <dbReference type="Rhea" id="RHEA:22888"/>
        <dbReference type="ChEBI" id="CHEBI:57292"/>
        <dbReference type="ChEBI" id="CHEBI:57326"/>
        <dbReference type="EC" id="5.4.99.2"/>
    </reaction>
</comment>
<dbReference type="GO" id="GO:0005737">
    <property type="term" value="C:cytoplasm"/>
    <property type="evidence" value="ECO:0007669"/>
    <property type="project" value="TreeGrafter"/>
</dbReference>
<dbReference type="GO" id="GO:0031419">
    <property type="term" value="F:cobalamin binding"/>
    <property type="evidence" value="ECO:0007669"/>
    <property type="project" value="UniProtKB-KW"/>
</dbReference>
<evidence type="ECO:0000256" key="3">
    <source>
        <dbReference type="ARBA" id="ARBA00005146"/>
    </source>
</evidence>
<dbReference type="RefSeq" id="WP_188545069.1">
    <property type="nucleotide sequence ID" value="NZ_BMCU01000002.1"/>
</dbReference>
<dbReference type="Gene3D" id="3.20.20.240">
    <property type="entry name" value="Methylmalonyl-CoA mutase"/>
    <property type="match status" value="1"/>
</dbReference>
<evidence type="ECO:0000256" key="2">
    <source>
        <dbReference type="ARBA" id="ARBA00001922"/>
    </source>
</evidence>
<comment type="cofactor">
    <cofactor evidence="2">
        <name>adenosylcob(III)alamin</name>
        <dbReference type="ChEBI" id="CHEBI:18408"/>
    </cofactor>
</comment>
<dbReference type="GO" id="GO:0019678">
    <property type="term" value="P:propionate metabolic process, methylmalonyl pathway"/>
    <property type="evidence" value="ECO:0007669"/>
    <property type="project" value="TreeGrafter"/>
</dbReference>
<dbReference type="InterPro" id="IPR004608">
    <property type="entry name" value="MMCoA_mutase_b"/>
</dbReference>
<dbReference type="PANTHER" id="PTHR48101">
    <property type="entry name" value="METHYLMALONYL-COA MUTASE, MITOCHONDRIAL-RELATED"/>
    <property type="match status" value="1"/>
</dbReference>
<evidence type="ECO:0000256" key="6">
    <source>
        <dbReference type="ARBA" id="ARBA00022628"/>
    </source>
</evidence>
<feature type="domain" description="Methylmalonyl-CoA mutase alpha/beta chain catalytic" evidence="10">
    <location>
        <begin position="205"/>
        <end position="494"/>
    </location>
</feature>
<reference evidence="11" key="2">
    <citation type="submission" date="2020-09" db="EMBL/GenBank/DDBJ databases">
        <authorList>
            <person name="Sun Q."/>
            <person name="Sedlacek I."/>
        </authorList>
    </citation>
    <scope>NUCLEOTIDE SEQUENCE</scope>
    <source>
        <strain evidence="11">CCM 7905</strain>
    </source>
</reference>
<sequence>MADSTPDTGVDRDDSLDAAFTAWQGAVAGVLAKSRRVDANTLPEHPESLLASTTYDGITINALYGPRDARPEVPLPGAFPFVRGRDASRDVARGWLVAGSVGVGEKDPAAINSLILNGLENGISALWVGVDSVAPSDLPQILSGVLLDLAPVTLDAGNRLVDFADALFALLDSADGTENRSAVDVRLAASPLTDAFDSSNGVDLDAAVALAQTASGRAESVRAITVDGTVFHDGGAADAQEVGMAVAVGLEYLRSLTAAGLTAAQALAQIEFRFAATDGQFDTIAKFRAARRVWARVAQVCGAPDSGDAPQHAVTSAAMMAQRDPWVNMLRTTLAAFGAGVGGADSVTVLPFDVSLPPGALGVSRSFSNRIARNTQLLLLEESHLGRVLDPAAGSWYVEDLTDKMAESAWSVLQEIESEGGYAAALESGFVRRAVDTTREERASDIAHRRTAVTGVNEFPNLAEKPLPEGLAPAAGTTRYAAQFEALRDRSDRALEQTGSRPQIFLAPLGSVAEHNVRTTFAANLLASGGIHAVDPGAVTDLGGAARECGASIAVLCGTDRRYADEGAEAVRTLRNAGIERVLLAGPEKAFADAPDDGRPDGYLTAKIDAIAALTELMDELTSTLDRSPA</sequence>
<evidence type="ECO:0000259" key="10">
    <source>
        <dbReference type="Pfam" id="PF01642"/>
    </source>
</evidence>
<protein>
    <recommendedName>
        <fullName evidence="9">Methylmalonyl-CoA mutase small subunit</fullName>
        <ecNumber evidence="9">5.4.99.2</ecNumber>
    </recommendedName>
</protein>
<evidence type="ECO:0000256" key="8">
    <source>
        <dbReference type="ARBA" id="ARBA00023285"/>
    </source>
</evidence>
<reference evidence="11" key="1">
    <citation type="journal article" date="2014" name="Int. J. Syst. Evol. Microbiol.">
        <title>Complete genome sequence of Corynebacterium casei LMG S-19264T (=DSM 44701T), isolated from a smear-ripened cheese.</title>
        <authorList>
            <consortium name="US DOE Joint Genome Institute (JGI-PGF)"/>
            <person name="Walter F."/>
            <person name="Albersmeier A."/>
            <person name="Kalinowski J."/>
            <person name="Ruckert C."/>
        </authorList>
    </citation>
    <scope>NUCLEOTIDE SEQUENCE</scope>
    <source>
        <strain evidence="11">CCM 7905</strain>
    </source>
</reference>
<dbReference type="InterPro" id="IPR058549">
    <property type="entry name" value="MeMalonylCoA_mutase_a/b_site"/>
</dbReference>
<evidence type="ECO:0000256" key="7">
    <source>
        <dbReference type="ARBA" id="ARBA00023235"/>
    </source>
</evidence>
<comment type="pathway">
    <text evidence="3">Metabolic intermediate metabolism; propanoyl-CoA degradation; succinyl-CoA from propanoyl-CoA: step 3/3.</text>
</comment>
<evidence type="ECO:0000313" key="11">
    <source>
        <dbReference type="EMBL" id="GGG09866.1"/>
    </source>
</evidence>
<dbReference type="CDD" id="cd03677">
    <property type="entry name" value="MM_CoA_mutase_beta"/>
    <property type="match status" value="1"/>
</dbReference>
<dbReference type="SUPFAM" id="SSF52242">
    <property type="entry name" value="Cobalamin (vitamin B12)-binding domain"/>
    <property type="match status" value="1"/>
</dbReference>
<dbReference type="GO" id="GO:0004494">
    <property type="term" value="F:methylmalonyl-CoA mutase activity"/>
    <property type="evidence" value="ECO:0007669"/>
    <property type="project" value="UniProtKB-UniRule"/>
</dbReference>
<evidence type="ECO:0000256" key="1">
    <source>
        <dbReference type="ARBA" id="ARBA00000290"/>
    </source>
</evidence>
<dbReference type="GO" id="GO:0019652">
    <property type="term" value="P:lactate fermentation to propionate and acetate"/>
    <property type="evidence" value="ECO:0007669"/>
    <property type="project" value="InterPro"/>
</dbReference>
<keyword evidence="6" id="KW-0846">Cobalamin</keyword>
<evidence type="ECO:0000256" key="5">
    <source>
        <dbReference type="ARBA" id="ARBA00011870"/>
    </source>
</evidence>
<evidence type="ECO:0000313" key="12">
    <source>
        <dbReference type="Proteomes" id="UP000654257"/>
    </source>
</evidence>
<dbReference type="InterPro" id="IPR016176">
    <property type="entry name" value="Cbl-dep_enz_cat"/>
</dbReference>
<dbReference type="InterPro" id="IPR036724">
    <property type="entry name" value="Cobalamin-bd_sf"/>
</dbReference>
<dbReference type="AlphaFoldDB" id="A0A917D4G8"/>
<dbReference type="Proteomes" id="UP000654257">
    <property type="component" value="Unassembled WGS sequence"/>
</dbReference>
<dbReference type="InterPro" id="IPR006099">
    <property type="entry name" value="MeMalonylCoA_mutase_a/b_cat"/>
</dbReference>
<dbReference type="SUPFAM" id="SSF51703">
    <property type="entry name" value="Cobalamin (vitamin B12)-dependent enzymes"/>
    <property type="match status" value="1"/>
</dbReference>
<name>A0A917D4G8_9NOCA</name>
<keyword evidence="7" id="KW-0413">Isomerase</keyword>
<dbReference type="NCBIfam" id="TIGR00642">
    <property type="entry name" value="mmCoA_mut_beta"/>
    <property type="match status" value="1"/>
</dbReference>
<dbReference type="Pfam" id="PF01642">
    <property type="entry name" value="MM_CoA_mutase"/>
    <property type="match status" value="1"/>
</dbReference>
<accession>A0A917D4G8</accession>
<evidence type="ECO:0000256" key="9">
    <source>
        <dbReference type="NCBIfam" id="TIGR00642"/>
    </source>
</evidence>
<comment type="subunit">
    <text evidence="5">Heterodimer of an alpha and a beta chain.</text>
</comment>
<dbReference type="PROSITE" id="PS00544">
    <property type="entry name" value="METMALONYL_COA_MUTASE"/>
    <property type="match status" value="1"/>
</dbReference>
<keyword evidence="8" id="KW-0170">Cobalt</keyword>
<organism evidence="11 12">
    <name type="scientific">Rhodococcoides trifolii</name>
    <dbReference type="NCBI Taxonomy" id="908250"/>
    <lineage>
        <taxon>Bacteria</taxon>
        <taxon>Bacillati</taxon>
        <taxon>Actinomycetota</taxon>
        <taxon>Actinomycetes</taxon>
        <taxon>Mycobacteriales</taxon>
        <taxon>Nocardiaceae</taxon>
        <taxon>Rhodococcoides</taxon>
    </lineage>
</organism>
<proteinExistence type="inferred from homology"/>
<evidence type="ECO:0000256" key="4">
    <source>
        <dbReference type="ARBA" id="ARBA00008465"/>
    </source>
</evidence>
<comment type="similarity">
    <text evidence="4">Belongs to the methylmalonyl-CoA mutase family.</text>
</comment>
<gene>
    <name evidence="11" type="ORF">GCM10007304_24930</name>
</gene>
<dbReference type="Gene3D" id="3.40.50.280">
    <property type="entry name" value="Cobalamin-binding domain"/>
    <property type="match status" value="1"/>
</dbReference>
<dbReference type="GO" id="GO:0046872">
    <property type="term" value="F:metal ion binding"/>
    <property type="evidence" value="ECO:0007669"/>
    <property type="project" value="InterPro"/>
</dbReference>
<dbReference type="EMBL" id="BMCU01000002">
    <property type="protein sequence ID" value="GGG09866.1"/>
    <property type="molecule type" value="Genomic_DNA"/>
</dbReference>
<dbReference type="PANTHER" id="PTHR48101:SF4">
    <property type="entry name" value="METHYLMALONYL-COA MUTASE, MITOCHONDRIAL"/>
    <property type="match status" value="1"/>
</dbReference>
<keyword evidence="12" id="KW-1185">Reference proteome</keyword>
<comment type="caution">
    <text evidence="11">The sequence shown here is derived from an EMBL/GenBank/DDBJ whole genome shotgun (WGS) entry which is preliminary data.</text>
</comment>